<dbReference type="CDD" id="cd09241">
    <property type="entry name" value="BRO1_ScRim20-like"/>
    <property type="match status" value="1"/>
</dbReference>
<dbReference type="PANTHER" id="PTHR23030">
    <property type="entry name" value="PCD6 INTERACTING PROTEIN-RELATED"/>
    <property type="match status" value="1"/>
</dbReference>
<dbReference type="PROSITE" id="PS51180">
    <property type="entry name" value="BRO1"/>
    <property type="match status" value="1"/>
</dbReference>
<reference evidence="5" key="1">
    <citation type="journal article" date="2014" name="Proc. Natl. Acad. Sci. U.S.A.">
        <title>Extensive sampling of basidiomycete genomes demonstrates inadequacy of the white-rot/brown-rot paradigm for wood decay fungi.</title>
        <authorList>
            <person name="Riley R."/>
            <person name="Salamov A.A."/>
            <person name="Brown D.W."/>
            <person name="Nagy L.G."/>
            <person name="Floudas D."/>
            <person name="Held B.W."/>
            <person name="Levasseur A."/>
            <person name="Lombard V."/>
            <person name="Morin E."/>
            <person name="Otillar R."/>
            <person name="Lindquist E.A."/>
            <person name="Sun H."/>
            <person name="LaButti K.M."/>
            <person name="Schmutz J."/>
            <person name="Jabbour D."/>
            <person name="Luo H."/>
            <person name="Baker S.E."/>
            <person name="Pisabarro A.G."/>
            <person name="Walton J.D."/>
            <person name="Blanchette R.A."/>
            <person name="Henrissat B."/>
            <person name="Martin F."/>
            <person name="Cullen D."/>
            <person name="Hibbett D.S."/>
            <person name="Grigoriev I.V."/>
        </authorList>
    </citation>
    <scope>NUCLEOTIDE SEQUENCE [LARGE SCALE GENOMIC DNA]</scope>
    <source>
        <strain evidence="5">MUCL 33604</strain>
    </source>
</reference>
<protein>
    <recommendedName>
        <fullName evidence="3">BRO1 domain-containing protein</fullName>
    </recommendedName>
</protein>
<feature type="domain" description="BRO1" evidence="3">
    <location>
        <begin position="3"/>
        <end position="404"/>
    </location>
</feature>
<dbReference type="InterPro" id="IPR038499">
    <property type="entry name" value="BRO1_sf"/>
</dbReference>
<feature type="compositionally biased region" description="Polar residues" evidence="2">
    <location>
        <begin position="726"/>
        <end position="741"/>
    </location>
</feature>
<dbReference type="Pfam" id="PF03097">
    <property type="entry name" value="BRO1"/>
    <property type="match status" value="1"/>
</dbReference>
<dbReference type="EMBL" id="KL197720">
    <property type="protein sequence ID" value="KDQ57158.1"/>
    <property type="molecule type" value="Genomic_DNA"/>
</dbReference>
<feature type="region of interest" description="Disordered" evidence="2">
    <location>
        <begin position="726"/>
        <end position="805"/>
    </location>
</feature>
<dbReference type="Gene3D" id="1.25.40.280">
    <property type="entry name" value="alix/aip1 like domains"/>
    <property type="match status" value="1"/>
</dbReference>
<dbReference type="PANTHER" id="PTHR23030:SF39">
    <property type="entry name" value="PROGRAMMED CELL DEATH 6-INTERACTING PROTEIN"/>
    <property type="match status" value="1"/>
</dbReference>
<sequence length="805" mass="90140">MPNQLSIPFKKCSPVPLKQAVRDYISEHHPETHPDAFKWDLNRWEALRKDGVGGAVHVDRIALALSYHAQLVFVLTKLPPDIGLEISYTLAFSPSSRPDVLSNLAYERTSVIFNLAALYSQLAASEDRSTADGLKRATVSYQNAAGTLSYLISTALSPFQASLMPGEAVPFDLTEASARSLEQLMLAQAQECAWQRAVIDHYKNGIIAKLAARVCSLYRSALTTIEEASPAIKQIFPSDWLPHIRTKGDHFEAVAQYRKSVDDLEASRYGDELARLREAFDIAKRGFETARWGGVVPAVQQDIKSLRDVLQKNIARAERDNDLIYHQDVPSPTALPPIGEAVLAKSNIPQDLQYPRGAIGNDGIILGELLAWGATQAIDMYNVKKEDWLKNEVTERAKDLDTQGDKLLSDLSLPTSLNALESNVGLPASLLGKAQEVRLAEGPHRVQKSIEDVKTLAKRDMKILDETLDVLDHEFEEDEDFQEAHPGIRLPSKEANEELVSKAERYKQVLDQAQASDALVRQKWADWEQNIMELSLPEAQLEALVPSSTVSVGGRSGVSSQTLSHARALHVLLESLDDVRRARTQLVDRARRLAASDDIAPKIMKQAAGFEQWTEVQPAMFDDLFDQEMAKYDKFRDGVEETARKQEQILSDIKARNAAFIQSRRDDPGVNKRQHAIQTLELAYHKYKEITRNLDEGLKFYNDLAGILTQFKELCKEWTRERQNEINTHSMQGMSIQSPPADTNRAPTPPIQDQSVPSTPDPPQRQQRLALDLPPPNSDEWESEFRMPPGPRFARHGAASRTPRK</sequence>
<dbReference type="Gene3D" id="1.20.120.560">
    <property type="entry name" value="alix/aip1 in complex with the ypdl late domain"/>
    <property type="match status" value="1"/>
</dbReference>
<dbReference type="Gene3D" id="1.20.140.50">
    <property type="entry name" value="alix/aip1 like domains"/>
    <property type="match status" value="1"/>
</dbReference>
<evidence type="ECO:0000313" key="5">
    <source>
        <dbReference type="Proteomes" id="UP000027265"/>
    </source>
</evidence>
<dbReference type="Proteomes" id="UP000027265">
    <property type="component" value="Unassembled WGS sequence"/>
</dbReference>
<accession>A0A067PQR5</accession>
<name>A0A067PQR5_9AGAM</name>
<evidence type="ECO:0000256" key="2">
    <source>
        <dbReference type="SAM" id="MobiDB-lite"/>
    </source>
</evidence>
<dbReference type="HOGENOM" id="CLU_007181_2_1_1"/>
<keyword evidence="5" id="KW-1185">Reference proteome</keyword>
<evidence type="ECO:0000256" key="1">
    <source>
        <dbReference type="ARBA" id="ARBA00038154"/>
    </source>
</evidence>
<dbReference type="AlphaFoldDB" id="A0A067PQR5"/>
<dbReference type="InterPro" id="IPR025304">
    <property type="entry name" value="ALIX_V_dom"/>
</dbReference>
<dbReference type="OrthoDB" id="64867at2759"/>
<evidence type="ECO:0000313" key="4">
    <source>
        <dbReference type="EMBL" id="KDQ57158.1"/>
    </source>
</evidence>
<dbReference type="SMART" id="SM01041">
    <property type="entry name" value="BRO1"/>
    <property type="match status" value="1"/>
</dbReference>
<organism evidence="4 5">
    <name type="scientific">Jaapia argillacea MUCL 33604</name>
    <dbReference type="NCBI Taxonomy" id="933084"/>
    <lineage>
        <taxon>Eukaryota</taxon>
        <taxon>Fungi</taxon>
        <taxon>Dikarya</taxon>
        <taxon>Basidiomycota</taxon>
        <taxon>Agaricomycotina</taxon>
        <taxon>Agaricomycetes</taxon>
        <taxon>Agaricomycetidae</taxon>
        <taxon>Jaapiales</taxon>
        <taxon>Jaapiaceae</taxon>
        <taxon>Jaapia</taxon>
    </lineage>
</organism>
<dbReference type="InterPro" id="IPR004328">
    <property type="entry name" value="BRO1_dom"/>
</dbReference>
<comment type="similarity">
    <text evidence="1">Belongs to the palA/RIM20 family.</text>
</comment>
<dbReference type="InParanoid" id="A0A067PQR5"/>
<evidence type="ECO:0000259" key="3">
    <source>
        <dbReference type="PROSITE" id="PS51180"/>
    </source>
</evidence>
<dbReference type="STRING" id="933084.A0A067PQR5"/>
<proteinExistence type="inferred from homology"/>
<dbReference type="GO" id="GO:0005768">
    <property type="term" value="C:endosome"/>
    <property type="evidence" value="ECO:0007669"/>
    <property type="project" value="TreeGrafter"/>
</dbReference>
<dbReference type="Pfam" id="PF13949">
    <property type="entry name" value="ALIX_LYPXL_bnd"/>
    <property type="match status" value="1"/>
</dbReference>
<gene>
    <name evidence="4" type="ORF">JAAARDRAFT_58624</name>
</gene>